<dbReference type="AlphaFoldDB" id="A0A4S4NM18"/>
<dbReference type="OrthoDB" id="9795405at2"/>
<keyword evidence="2" id="KW-1185">Reference proteome</keyword>
<evidence type="ECO:0000313" key="2">
    <source>
        <dbReference type="Proteomes" id="UP000308528"/>
    </source>
</evidence>
<dbReference type="Pfam" id="PF02566">
    <property type="entry name" value="OsmC"/>
    <property type="match status" value="1"/>
</dbReference>
<dbReference type="InterPro" id="IPR052707">
    <property type="entry name" value="OsmC_Ohr_Peroxiredoxin"/>
</dbReference>
<proteinExistence type="predicted"/>
<dbReference type="SUPFAM" id="SSF82784">
    <property type="entry name" value="OsmC-like"/>
    <property type="match status" value="1"/>
</dbReference>
<dbReference type="InterPro" id="IPR015946">
    <property type="entry name" value="KH_dom-like_a/b"/>
</dbReference>
<accession>A0A4S4NM18</accession>
<dbReference type="PANTHER" id="PTHR42830:SF2">
    <property type="entry name" value="OSMC_OHR FAMILY PROTEIN"/>
    <property type="match status" value="1"/>
</dbReference>
<reference evidence="1 2" key="1">
    <citation type="submission" date="2019-04" db="EMBL/GenBank/DDBJ databases">
        <title>Lewinella litorea sp. nov., isolated from a marine sand.</title>
        <authorList>
            <person name="Yoon J.-H."/>
        </authorList>
    </citation>
    <scope>NUCLEOTIDE SEQUENCE [LARGE SCALE GENOMIC DNA]</scope>
    <source>
        <strain evidence="1 2">HSMS-39</strain>
    </source>
</reference>
<comment type="caution">
    <text evidence="1">The sequence shown here is derived from an EMBL/GenBank/DDBJ whole genome shotgun (WGS) entry which is preliminary data.</text>
</comment>
<organism evidence="1 2">
    <name type="scientific">Neolewinella litorea</name>
    <dbReference type="NCBI Taxonomy" id="2562452"/>
    <lineage>
        <taxon>Bacteria</taxon>
        <taxon>Pseudomonadati</taxon>
        <taxon>Bacteroidota</taxon>
        <taxon>Saprospiria</taxon>
        <taxon>Saprospirales</taxon>
        <taxon>Lewinellaceae</taxon>
        <taxon>Neolewinella</taxon>
    </lineage>
</organism>
<dbReference type="InterPro" id="IPR003718">
    <property type="entry name" value="OsmC/Ohr_fam"/>
</dbReference>
<name>A0A4S4NM18_9BACT</name>
<dbReference type="InterPro" id="IPR036102">
    <property type="entry name" value="OsmC/Ohrsf"/>
</dbReference>
<dbReference type="Proteomes" id="UP000308528">
    <property type="component" value="Unassembled WGS sequence"/>
</dbReference>
<protein>
    <submittedName>
        <fullName evidence="1">OsmC family peroxiredoxin</fullName>
    </submittedName>
</protein>
<evidence type="ECO:0000313" key="1">
    <source>
        <dbReference type="EMBL" id="THH39957.1"/>
    </source>
</evidence>
<dbReference type="PANTHER" id="PTHR42830">
    <property type="entry name" value="OSMOTICALLY INDUCIBLE FAMILY PROTEIN"/>
    <property type="match status" value="1"/>
</dbReference>
<gene>
    <name evidence="1" type="ORF">E4021_10135</name>
</gene>
<dbReference type="Gene3D" id="3.30.300.20">
    <property type="match status" value="1"/>
</dbReference>
<dbReference type="EMBL" id="SRSF01000003">
    <property type="protein sequence ID" value="THH39957.1"/>
    <property type="molecule type" value="Genomic_DNA"/>
</dbReference>
<sequence length="168" mass="18944">MCPPLQFPSVSKLHRYSINTRWTGNRGSGTLDYRAYSRDHLILAPGKATEIQGSSDPNFRGDKRRYNPEEMFVSSLSSCHMLWYLHLASVNGVVVLDYEDRAEGTMLETDEGPGRFTQVTLRPRVRIADSAKIDLANRLHQEVGAKCYIANSVRVPLTYEPETTASDH</sequence>